<reference evidence="2" key="1">
    <citation type="journal article" date="2017" name="Nat. Commun.">
        <title>The North American bullfrog draft genome provides insight into hormonal regulation of long noncoding RNA.</title>
        <authorList>
            <person name="Hammond S.A."/>
            <person name="Warren R.L."/>
            <person name="Vandervalk B.P."/>
            <person name="Kucuk E."/>
            <person name="Khan H."/>
            <person name="Gibb E.A."/>
            <person name="Pandoh P."/>
            <person name="Kirk H."/>
            <person name="Zhao Y."/>
            <person name="Jones M."/>
            <person name="Mungall A.J."/>
            <person name="Coope R."/>
            <person name="Pleasance S."/>
            <person name="Moore R.A."/>
            <person name="Holt R.A."/>
            <person name="Round J.M."/>
            <person name="Ohora S."/>
            <person name="Walle B.V."/>
            <person name="Veldhoen N."/>
            <person name="Helbing C.C."/>
            <person name="Birol I."/>
        </authorList>
    </citation>
    <scope>NUCLEOTIDE SEQUENCE [LARGE SCALE GENOMIC DNA]</scope>
</reference>
<protein>
    <submittedName>
        <fullName evidence="1">Uncharacterized protein</fullName>
    </submittedName>
</protein>
<dbReference type="OrthoDB" id="19859at2759"/>
<dbReference type="EMBL" id="KV922672">
    <property type="protein sequence ID" value="PIO02983.1"/>
    <property type="molecule type" value="Genomic_DNA"/>
</dbReference>
<dbReference type="AlphaFoldDB" id="A0A2G9PJA7"/>
<evidence type="ECO:0000313" key="2">
    <source>
        <dbReference type="Proteomes" id="UP000228934"/>
    </source>
</evidence>
<gene>
    <name evidence="1" type="ORF">AB205_0020940</name>
</gene>
<sequence length="87" mass="10070">MNDSDDFWEMITGVHFVLHSGARFRLMSLSQSWLWKDPDFTVRIHSDVWAGSWLCLSASLWETELTTPAPSTAQLLSERWRGRAESQ</sequence>
<proteinExistence type="predicted"/>
<evidence type="ECO:0000313" key="1">
    <source>
        <dbReference type="EMBL" id="PIO02983.1"/>
    </source>
</evidence>
<keyword evidence="2" id="KW-1185">Reference proteome</keyword>
<dbReference type="Proteomes" id="UP000228934">
    <property type="component" value="Unassembled WGS sequence"/>
</dbReference>
<name>A0A2G9PJA7_AQUCT</name>
<accession>A0A2G9PJA7</accession>
<organism evidence="1 2">
    <name type="scientific">Aquarana catesbeiana</name>
    <name type="common">American bullfrog</name>
    <name type="synonym">Rana catesbeiana</name>
    <dbReference type="NCBI Taxonomy" id="8400"/>
    <lineage>
        <taxon>Eukaryota</taxon>
        <taxon>Metazoa</taxon>
        <taxon>Chordata</taxon>
        <taxon>Craniata</taxon>
        <taxon>Vertebrata</taxon>
        <taxon>Euteleostomi</taxon>
        <taxon>Amphibia</taxon>
        <taxon>Batrachia</taxon>
        <taxon>Anura</taxon>
        <taxon>Neobatrachia</taxon>
        <taxon>Ranoidea</taxon>
        <taxon>Ranidae</taxon>
        <taxon>Aquarana</taxon>
    </lineage>
</organism>